<evidence type="ECO:0000313" key="6">
    <source>
        <dbReference type="EnsemblMetazoa" id="G16798.1:cds"/>
    </source>
</evidence>
<dbReference type="InterPro" id="IPR001309">
    <property type="entry name" value="Pept_C14_p20"/>
</dbReference>
<dbReference type="InterPro" id="IPR002398">
    <property type="entry name" value="Pept_C14"/>
</dbReference>
<accession>A0A8W8J565</accession>
<evidence type="ECO:0000313" key="7">
    <source>
        <dbReference type="Proteomes" id="UP000005408"/>
    </source>
</evidence>
<dbReference type="AlphaFoldDB" id="A0A8W8J565"/>
<dbReference type="EnsemblMetazoa" id="G16798.1">
    <property type="protein sequence ID" value="G16798.1:cds"/>
    <property type="gene ID" value="G16798"/>
</dbReference>
<evidence type="ECO:0000259" key="5">
    <source>
        <dbReference type="PROSITE" id="PS50208"/>
    </source>
</evidence>
<dbReference type="GO" id="GO:0043525">
    <property type="term" value="P:positive regulation of neuron apoptotic process"/>
    <property type="evidence" value="ECO:0007669"/>
    <property type="project" value="TreeGrafter"/>
</dbReference>
<evidence type="ECO:0000256" key="2">
    <source>
        <dbReference type="RuleBase" id="RU003971"/>
    </source>
</evidence>
<dbReference type="GO" id="GO:0006915">
    <property type="term" value="P:apoptotic process"/>
    <property type="evidence" value="ECO:0007669"/>
    <property type="project" value="TreeGrafter"/>
</dbReference>
<dbReference type="Gene3D" id="3.40.50.1460">
    <property type="match status" value="1"/>
</dbReference>
<dbReference type="SUPFAM" id="SSF52129">
    <property type="entry name" value="Caspase-like"/>
    <property type="match status" value="2"/>
</dbReference>
<dbReference type="GO" id="GO:0006508">
    <property type="term" value="P:proteolysis"/>
    <property type="evidence" value="ECO:0007669"/>
    <property type="project" value="InterPro"/>
</dbReference>
<feature type="compositionally biased region" description="Acidic residues" evidence="3">
    <location>
        <begin position="129"/>
        <end position="151"/>
    </location>
</feature>
<dbReference type="InterPro" id="IPR015917">
    <property type="entry name" value="Pept_C14A"/>
</dbReference>
<dbReference type="PRINTS" id="PR00376">
    <property type="entry name" value="IL1BCENZYME"/>
</dbReference>
<organism evidence="6 7">
    <name type="scientific">Magallana gigas</name>
    <name type="common">Pacific oyster</name>
    <name type="synonym">Crassostrea gigas</name>
    <dbReference type="NCBI Taxonomy" id="29159"/>
    <lineage>
        <taxon>Eukaryota</taxon>
        <taxon>Metazoa</taxon>
        <taxon>Spiralia</taxon>
        <taxon>Lophotrochozoa</taxon>
        <taxon>Mollusca</taxon>
        <taxon>Bivalvia</taxon>
        <taxon>Autobranchia</taxon>
        <taxon>Pteriomorphia</taxon>
        <taxon>Ostreida</taxon>
        <taxon>Ostreoidea</taxon>
        <taxon>Ostreidae</taxon>
        <taxon>Magallana</taxon>
    </lineage>
</organism>
<feature type="compositionally biased region" description="Basic and acidic residues" evidence="3">
    <location>
        <begin position="228"/>
        <end position="238"/>
    </location>
</feature>
<dbReference type="PANTHER" id="PTHR10454">
    <property type="entry name" value="CASPASE"/>
    <property type="match status" value="1"/>
</dbReference>
<proteinExistence type="inferred from homology"/>
<feature type="domain" description="Caspase family p20" evidence="5">
    <location>
        <begin position="15"/>
        <end position="81"/>
    </location>
</feature>
<dbReference type="Gene3D" id="3.30.70.1470">
    <property type="entry name" value="Caspase-like"/>
    <property type="match status" value="1"/>
</dbReference>
<evidence type="ECO:0000259" key="4">
    <source>
        <dbReference type="PROSITE" id="PS50207"/>
    </source>
</evidence>
<dbReference type="Pfam" id="PF00656">
    <property type="entry name" value="Peptidase_C14"/>
    <property type="match status" value="1"/>
</dbReference>
<comment type="similarity">
    <text evidence="1 2">Belongs to the peptidase C14A family.</text>
</comment>
<evidence type="ECO:0008006" key="8">
    <source>
        <dbReference type="Google" id="ProtNLM"/>
    </source>
</evidence>
<feature type="region of interest" description="Disordered" evidence="3">
    <location>
        <begin position="206"/>
        <end position="281"/>
    </location>
</feature>
<protein>
    <recommendedName>
        <fullName evidence="8">Caspase-6</fullName>
    </recommendedName>
</protein>
<dbReference type="PROSITE" id="PS50208">
    <property type="entry name" value="CASPASE_P20"/>
    <property type="match status" value="1"/>
</dbReference>
<dbReference type="PROSITE" id="PS50207">
    <property type="entry name" value="CASPASE_P10"/>
    <property type="match status" value="1"/>
</dbReference>
<evidence type="ECO:0000256" key="1">
    <source>
        <dbReference type="ARBA" id="ARBA00010134"/>
    </source>
</evidence>
<dbReference type="InterPro" id="IPR002138">
    <property type="entry name" value="Pept_C14_p10"/>
</dbReference>
<dbReference type="Proteomes" id="UP000005408">
    <property type="component" value="Unassembled WGS sequence"/>
</dbReference>
<feature type="compositionally biased region" description="Basic and acidic residues" evidence="3">
    <location>
        <begin position="106"/>
        <end position="115"/>
    </location>
</feature>
<dbReference type="PANTHER" id="PTHR10454:SF210">
    <property type="entry name" value="CASPASE-2"/>
    <property type="match status" value="1"/>
</dbReference>
<feature type="domain" description="Caspase family p10" evidence="4">
    <location>
        <begin position="301"/>
        <end position="340"/>
    </location>
</feature>
<dbReference type="GO" id="GO:0005737">
    <property type="term" value="C:cytoplasm"/>
    <property type="evidence" value="ECO:0007669"/>
    <property type="project" value="TreeGrafter"/>
</dbReference>
<dbReference type="InterPro" id="IPR029030">
    <property type="entry name" value="Caspase-like_dom_sf"/>
</dbReference>
<feature type="region of interest" description="Disordered" evidence="3">
    <location>
        <begin position="101"/>
        <end position="152"/>
    </location>
</feature>
<dbReference type="GO" id="GO:0004197">
    <property type="term" value="F:cysteine-type endopeptidase activity"/>
    <property type="evidence" value="ECO:0007669"/>
    <property type="project" value="InterPro"/>
</dbReference>
<name>A0A8W8J565_MAGGI</name>
<evidence type="ECO:0000256" key="3">
    <source>
        <dbReference type="SAM" id="MobiDB-lite"/>
    </source>
</evidence>
<reference evidence="6" key="1">
    <citation type="submission" date="2022-08" db="UniProtKB">
        <authorList>
            <consortium name="EnsemblMetazoa"/>
        </authorList>
    </citation>
    <scope>IDENTIFICATION</scope>
    <source>
        <strain evidence="6">05x7-T-G4-1.051#20</strain>
    </source>
</reference>
<sequence>MLRLDSGQKLLTSYDCFVFAISSHGMEFVQKDKMGNSVHQHAIKTFDDQFVYTSEILDHFNDTNCKALKNKPKLFFIQACRIPHTKATKTERIKGIGFDSGVHLPSRGDEHDQRTAGDLTDFDGSTCETDTDSDSESDDVSDTDVEEDESSLFDIEITARGHEVLEREKIWQNLEKRQAEIFKKLKKMENQVWLLGREYIVAAKENRKPEKKGPRSPIVGNSQTAAYENKKPSVHDNEELNSQNAASENDEEPCPHDSADEKPNPQYSPEVNADHEDDIDPAKGQKVYFTNTSAPVEFTLVPCHNDMLIMFASPQGHYAFRRKTDGSYMLRLLYESVEKYYVNGRLTGNHTNFLDVLRDVTTRMSKTKFMGSMEYTIVSCVVHKLRKDVIFTHGTNMSRTKFTIKPCDLE</sequence>
<keyword evidence="7" id="KW-1185">Reference proteome</keyword>
<dbReference type="InterPro" id="IPR011600">
    <property type="entry name" value="Pept_C14_caspase"/>
</dbReference>
<feature type="compositionally biased region" description="Basic and acidic residues" evidence="3">
    <location>
        <begin position="253"/>
        <end position="263"/>
    </location>
</feature>